<comment type="caution">
    <text evidence="7">The sequence shown here is derived from an EMBL/GenBank/DDBJ whole genome shotgun (WGS) entry which is preliminary data.</text>
</comment>
<dbReference type="InterPro" id="IPR050109">
    <property type="entry name" value="HTH-type_TetR-like_transc_reg"/>
</dbReference>
<dbReference type="Gene3D" id="1.10.357.10">
    <property type="entry name" value="Tetracycline Repressor, domain 2"/>
    <property type="match status" value="1"/>
</dbReference>
<keyword evidence="2" id="KW-0805">Transcription regulation</keyword>
<feature type="domain" description="HTH tetR-type" evidence="6">
    <location>
        <begin position="1"/>
        <end position="61"/>
    </location>
</feature>
<evidence type="ECO:0000256" key="2">
    <source>
        <dbReference type="ARBA" id="ARBA00023015"/>
    </source>
</evidence>
<dbReference type="GO" id="GO:0000976">
    <property type="term" value="F:transcription cis-regulatory region binding"/>
    <property type="evidence" value="ECO:0007669"/>
    <property type="project" value="TreeGrafter"/>
</dbReference>
<dbReference type="InterPro" id="IPR009057">
    <property type="entry name" value="Homeodomain-like_sf"/>
</dbReference>
<evidence type="ECO:0000259" key="6">
    <source>
        <dbReference type="PROSITE" id="PS50977"/>
    </source>
</evidence>
<dbReference type="InterPro" id="IPR001647">
    <property type="entry name" value="HTH_TetR"/>
</dbReference>
<dbReference type="GO" id="GO:0003700">
    <property type="term" value="F:DNA-binding transcription factor activity"/>
    <property type="evidence" value="ECO:0007669"/>
    <property type="project" value="TreeGrafter"/>
</dbReference>
<keyword evidence="8" id="KW-1185">Reference proteome</keyword>
<dbReference type="RefSeq" id="WP_068225153.1">
    <property type="nucleotide sequence ID" value="NZ_LRPC01000032.1"/>
</dbReference>
<dbReference type="PRINTS" id="PR00455">
    <property type="entry name" value="HTHTETR"/>
</dbReference>
<dbReference type="PANTHER" id="PTHR30055:SF175">
    <property type="entry name" value="HTH-TYPE TRANSCRIPTIONAL REPRESSOR KSTR2"/>
    <property type="match status" value="1"/>
</dbReference>
<keyword evidence="3 5" id="KW-0238">DNA-binding</keyword>
<gene>
    <name evidence="7" type="ORF">AWW68_18400</name>
</gene>
<dbReference type="Proteomes" id="UP000075606">
    <property type="component" value="Unassembled WGS sequence"/>
</dbReference>
<reference evidence="7 8" key="1">
    <citation type="submission" date="2016-01" db="EMBL/GenBank/DDBJ databases">
        <title>Genome sequencing of Roseivirga spongicola UST030701-084.</title>
        <authorList>
            <person name="Selvaratnam C."/>
            <person name="Thevarajoo S."/>
            <person name="Goh K.M."/>
            <person name="Ee R."/>
            <person name="Chan K.-G."/>
            <person name="Chong C.S."/>
        </authorList>
    </citation>
    <scope>NUCLEOTIDE SEQUENCE [LARGE SCALE GENOMIC DNA]</scope>
    <source>
        <strain evidence="7 8">UST030701-084</strain>
    </source>
</reference>
<sequence>MEKDQKFIEKAANIFIENGAKTVTMDDLAREFGVSKKTLYLIYKNKEELLEDVVLYLISKTLQTLKDLDERIDNAIIRMFSRDEEMERLSQTNNSILLRQLIKYYPDLFARHMLVFSEKFSQIMIHNIERGRAQGYYKTDFDEKMYAKLFFQLMMSYENSPYIHTSTMTKLEYHQEVLKFYMNAITTEKGRNFMAENELL</sequence>
<name>A0A150WYL7_9BACT</name>
<dbReference type="SUPFAM" id="SSF46689">
    <property type="entry name" value="Homeodomain-like"/>
    <property type="match status" value="1"/>
</dbReference>
<protein>
    <recommendedName>
        <fullName evidence="6">HTH tetR-type domain-containing protein</fullName>
    </recommendedName>
</protein>
<dbReference type="STRING" id="333140.AWW68_18400"/>
<evidence type="ECO:0000256" key="3">
    <source>
        <dbReference type="ARBA" id="ARBA00023125"/>
    </source>
</evidence>
<feature type="DNA-binding region" description="H-T-H motif" evidence="5">
    <location>
        <begin position="24"/>
        <end position="43"/>
    </location>
</feature>
<evidence type="ECO:0000313" key="8">
    <source>
        <dbReference type="Proteomes" id="UP000075606"/>
    </source>
</evidence>
<evidence type="ECO:0000313" key="7">
    <source>
        <dbReference type="EMBL" id="KYG71516.1"/>
    </source>
</evidence>
<organism evidence="7 8">
    <name type="scientific">Roseivirga spongicola</name>
    <dbReference type="NCBI Taxonomy" id="333140"/>
    <lineage>
        <taxon>Bacteria</taxon>
        <taxon>Pseudomonadati</taxon>
        <taxon>Bacteroidota</taxon>
        <taxon>Cytophagia</taxon>
        <taxon>Cytophagales</taxon>
        <taxon>Roseivirgaceae</taxon>
        <taxon>Roseivirga</taxon>
    </lineage>
</organism>
<dbReference type="Pfam" id="PF00440">
    <property type="entry name" value="TetR_N"/>
    <property type="match status" value="1"/>
</dbReference>
<keyword evidence="1" id="KW-0678">Repressor</keyword>
<dbReference type="PROSITE" id="PS50977">
    <property type="entry name" value="HTH_TETR_2"/>
    <property type="match status" value="1"/>
</dbReference>
<dbReference type="OrthoDB" id="881297at2"/>
<dbReference type="Gene3D" id="1.10.10.60">
    <property type="entry name" value="Homeodomain-like"/>
    <property type="match status" value="1"/>
</dbReference>
<dbReference type="AlphaFoldDB" id="A0A150WYL7"/>
<evidence type="ECO:0000256" key="1">
    <source>
        <dbReference type="ARBA" id="ARBA00022491"/>
    </source>
</evidence>
<evidence type="ECO:0000256" key="5">
    <source>
        <dbReference type="PROSITE-ProRule" id="PRU00335"/>
    </source>
</evidence>
<accession>A0A150WYL7</accession>
<keyword evidence="4" id="KW-0804">Transcription</keyword>
<dbReference type="EMBL" id="LRPC01000032">
    <property type="protein sequence ID" value="KYG71516.1"/>
    <property type="molecule type" value="Genomic_DNA"/>
</dbReference>
<dbReference type="PANTHER" id="PTHR30055">
    <property type="entry name" value="HTH-TYPE TRANSCRIPTIONAL REGULATOR RUTR"/>
    <property type="match status" value="1"/>
</dbReference>
<evidence type="ECO:0000256" key="4">
    <source>
        <dbReference type="ARBA" id="ARBA00023163"/>
    </source>
</evidence>
<proteinExistence type="predicted"/>